<evidence type="ECO:0000259" key="10">
    <source>
        <dbReference type="PROSITE" id="PS50222"/>
    </source>
</evidence>
<keyword evidence="4" id="KW-0007">Acetylation</keyword>
<dbReference type="AlphaFoldDB" id="A0A553R8V5"/>
<dbReference type="GO" id="GO:1990584">
    <property type="term" value="C:cardiac Troponin complex"/>
    <property type="evidence" value="ECO:0007669"/>
    <property type="project" value="UniProtKB-ARBA"/>
</dbReference>
<keyword evidence="9" id="KW-0732">Signal</keyword>
<keyword evidence="12" id="KW-1185">Reference proteome</keyword>
<evidence type="ECO:0000256" key="2">
    <source>
        <dbReference type="ARBA" id="ARBA00022737"/>
    </source>
</evidence>
<dbReference type="PANTHER" id="PTHR23048:SF47">
    <property type="entry name" value="TROPONIN C1, SLOW SKELETAL AND CARDIAC TYPE"/>
    <property type="match status" value="1"/>
</dbReference>
<dbReference type="GO" id="GO:0008092">
    <property type="term" value="F:cytoskeletal protein binding"/>
    <property type="evidence" value="ECO:0007669"/>
    <property type="project" value="UniProtKB-ARBA"/>
</dbReference>
<evidence type="ECO:0000313" key="12">
    <source>
        <dbReference type="Proteomes" id="UP000316079"/>
    </source>
</evidence>
<protein>
    <recommendedName>
        <fullName evidence="8">Troponin C, slow skeletal and cardiac muscles</fullName>
    </recommendedName>
</protein>
<dbReference type="Pfam" id="PF13833">
    <property type="entry name" value="EF-hand_8"/>
    <property type="match status" value="1"/>
</dbReference>
<proteinExistence type="inferred from homology"/>
<dbReference type="FunFam" id="1.10.238.10:FF:000033">
    <property type="entry name" value="Troponin C, slow skeletal and cardiac muscles"/>
    <property type="match status" value="1"/>
</dbReference>
<dbReference type="STRING" id="623744.A0A553R8V5"/>
<dbReference type="InterPro" id="IPR050230">
    <property type="entry name" value="CALM/Myosin/TropC-like"/>
</dbReference>
<evidence type="ECO:0000256" key="9">
    <source>
        <dbReference type="SAM" id="SignalP"/>
    </source>
</evidence>
<evidence type="ECO:0000256" key="3">
    <source>
        <dbReference type="ARBA" id="ARBA00022837"/>
    </source>
</evidence>
<dbReference type="Proteomes" id="UP000316079">
    <property type="component" value="Unassembled WGS sequence"/>
</dbReference>
<reference evidence="11 12" key="1">
    <citation type="journal article" date="2019" name="Sci. Data">
        <title>Hybrid genome assembly and annotation of Danionella translucida.</title>
        <authorList>
            <person name="Kadobianskyi M."/>
            <person name="Schulze L."/>
            <person name="Schuelke M."/>
            <person name="Judkewitz B."/>
        </authorList>
    </citation>
    <scope>NUCLEOTIDE SEQUENCE [LARGE SCALE GENOMIC DNA]</scope>
    <source>
        <strain evidence="11 12">Bolton</strain>
    </source>
</reference>
<feature type="chain" id="PRO_5021898134" description="Troponin C, slow skeletal and cardiac muscles" evidence="9">
    <location>
        <begin position="17"/>
        <end position="257"/>
    </location>
</feature>
<feature type="domain" description="EF-hand" evidence="10">
    <location>
        <begin position="148"/>
        <end position="183"/>
    </location>
</feature>
<dbReference type="InterPro" id="IPR011992">
    <property type="entry name" value="EF-hand-dom_pair"/>
</dbReference>
<dbReference type="EMBL" id="SRMA01025157">
    <property type="protein sequence ID" value="TRY98621.1"/>
    <property type="molecule type" value="Genomic_DNA"/>
</dbReference>
<dbReference type="PROSITE" id="PS00018">
    <property type="entry name" value="EF_HAND_1"/>
    <property type="match status" value="3"/>
</dbReference>
<organism evidence="11 12">
    <name type="scientific">Danionella cerebrum</name>
    <dbReference type="NCBI Taxonomy" id="2873325"/>
    <lineage>
        <taxon>Eukaryota</taxon>
        <taxon>Metazoa</taxon>
        <taxon>Chordata</taxon>
        <taxon>Craniata</taxon>
        <taxon>Vertebrata</taxon>
        <taxon>Euteleostomi</taxon>
        <taxon>Actinopterygii</taxon>
        <taxon>Neopterygii</taxon>
        <taxon>Teleostei</taxon>
        <taxon>Ostariophysi</taxon>
        <taxon>Cypriniformes</taxon>
        <taxon>Danionidae</taxon>
        <taxon>Danioninae</taxon>
        <taxon>Danionella</taxon>
    </lineage>
</organism>
<comment type="caution">
    <text evidence="11">The sequence shown here is derived from an EMBL/GenBank/DDBJ whole genome shotgun (WGS) entry which is preliminary data.</text>
</comment>
<evidence type="ECO:0000256" key="5">
    <source>
        <dbReference type="ARBA" id="ARBA00023179"/>
    </source>
</evidence>
<feature type="domain" description="EF-hand" evidence="10">
    <location>
        <begin position="224"/>
        <end position="257"/>
    </location>
</feature>
<sequence length="257" mass="28782">MFSFSLILNLPQLTLVQLSPAAAVHKHAAGRLKTLVLSDRFWFVMVDLCLPQAEQLTDEQKSGRLVLPEHICEAHAAPPNASGSIPLSLSLSVTNLSPVLHAARSLTALRRCLAEFRAAFDIFVQDAEDGCISTKELGKVMRMLGQNPTPEELQEMIDEVDEDGSGTVDFEEFLVMMVRCMKDDSKGKSEEELAELFRMFDKNEDGYIDLDELKLMLEATGETITEDDIEELMRDGDKNNDGKIDYDEFLEFMKGVE</sequence>
<evidence type="ECO:0000256" key="6">
    <source>
        <dbReference type="ARBA" id="ARBA00037722"/>
    </source>
</evidence>
<name>A0A553R8V5_9TELE</name>
<evidence type="ECO:0000256" key="7">
    <source>
        <dbReference type="ARBA" id="ARBA00038202"/>
    </source>
</evidence>
<evidence type="ECO:0000313" key="11">
    <source>
        <dbReference type="EMBL" id="TRY98621.1"/>
    </source>
</evidence>
<comment type="function">
    <text evidence="6">Troponin is the central regulatory protein of striated muscle contraction. Tn consists of three components: Tn-I which is the inhibitor of actomyosin ATPase, Tn-T which contains the binding site for tropomyosin and Tn-C. The binding of calcium to Tn-C abolishes the inhibitory action of Tn on actin filaments.</text>
</comment>
<keyword evidence="1" id="KW-0479">Metal-binding</keyword>
<dbReference type="OrthoDB" id="26525at2759"/>
<dbReference type="PROSITE" id="PS50222">
    <property type="entry name" value="EF_HAND_2"/>
    <property type="match status" value="3"/>
</dbReference>
<dbReference type="Pfam" id="PF13499">
    <property type="entry name" value="EF-hand_7"/>
    <property type="match status" value="1"/>
</dbReference>
<dbReference type="CDD" id="cd00051">
    <property type="entry name" value="EFh"/>
    <property type="match status" value="2"/>
</dbReference>
<dbReference type="InterPro" id="IPR002048">
    <property type="entry name" value="EF_hand_dom"/>
</dbReference>
<dbReference type="SUPFAM" id="SSF47473">
    <property type="entry name" value="EF-hand"/>
    <property type="match status" value="1"/>
</dbReference>
<evidence type="ECO:0000256" key="8">
    <source>
        <dbReference type="ARBA" id="ARBA00044185"/>
    </source>
</evidence>
<dbReference type="PANTHER" id="PTHR23048">
    <property type="entry name" value="MYOSIN LIGHT CHAIN 1, 3"/>
    <property type="match status" value="1"/>
</dbReference>
<evidence type="ECO:0000256" key="4">
    <source>
        <dbReference type="ARBA" id="ARBA00022990"/>
    </source>
</evidence>
<accession>A0A553R8V5</accession>
<feature type="domain" description="EF-hand" evidence="10">
    <location>
        <begin position="188"/>
        <end position="223"/>
    </location>
</feature>
<keyword evidence="5" id="KW-0514">Muscle protein</keyword>
<dbReference type="GO" id="GO:0005509">
    <property type="term" value="F:calcium ion binding"/>
    <property type="evidence" value="ECO:0007669"/>
    <property type="project" value="InterPro"/>
</dbReference>
<dbReference type="InterPro" id="IPR018247">
    <property type="entry name" value="EF_Hand_1_Ca_BS"/>
</dbReference>
<keyword evidence="2" id="KW-0677">Repeat</keyword>
<comment type="similarity">
    <text evidence="7">Belongs to the troponin C family.</text>
</comment>
<dbReference type="Gene3D" id="1.10.238.10">
    <property type="entry name" value="EF-hand"/>
    <property type="match status" value="2"/>
</dbReference>
<keyword evidence="3" id="KW-0106">Calcium</keyword>
<evidence type="ECO:0000256" key="1">
    <source>
        <dbReference type="ARBA" id="ARBA00022723"/>
    </source>
</evidence>
<dbReference type="SMART" id="SM00054">
    <property type="entry name" value="EFh"/>
    <property type="match status" value="4"/>
</dbReference>
<feature type="signal peptide" evidence="9">
    <location>
        <begin position="1"/>
        <end position="16"/>
    </location>
</feature>
<gene>
    <name evidence="11" type="ORF">DNTS_005294</name>
</gene>
<dbReference type="GO" id="GO:0016460">
    <property type="term" value="C:myosin II complex"/>
    <property type="evidence" value="ECO:0007669"/>
    <property type="project" value="TreeGrafter"/>
</dbReference>